<keyword evidence="3" id="KW-1185">Reference proteome</keyword>
<dbReference type="Proteomes" id="UP000029738">
    <property type="component" value="Unassembled WGS sequence"/>
</dbReference>
<dbReference type="RefSeq" id="WP_038075552.1">
    <property type="nucleotide sequence ID" value="NZ_JHEG04000001.1"/>
</dbReference>
<gene>
    <name evidence="2" type="ORF">DA73_0213720</name>
    <name evidence="1" type="ORF">DA73_0400003750</name>
</gene>
<evidence type="ECO:0008006" key="4">
    <source>
        <dbReference type="Google" id="ProtNLM"/>
    </source>
</evidence>
<sequence length="159" mass="17976">MIHHFSISVKDPYHVATVFAEILKGQALSFPPHPGSYIVVAFDGHGTAIEFYPLGTELVPGVEKEQCNFVQTSKTSDYKDVHAALSVSLSQEEIEHIGKREGWRVVRCNRDSLFDVMELWVENRLMIELLTTEMASQYLSHFLQPEEAAYKYFSPVAVG</sequence>
<comment type="caution">
    <text evidence="2">The sequence shown here is derived from an EMBL/GenBank/DDBJ whole genome shotgun (WGS) entry which is preliminary data.</text>
</comment>
<dbReference type="STRING" id="1479485.DA73_0213720"/>
<name>A0A0C1NG90_9CYAN</name>
<dbReference type="EMBL" id="JHEG04000001">
    <property type="protein sequence ID" value="KAF3884684.1"/>
    <property type="molecule type" value="Genomic_DNA"/>
</dbReference>
<reference evidence="1" key="2">
    <citation type="submission" date="2019-11" db="EMBL/GenBank/DDBJ databases">
        <title>Improved Assembly of Tolypothrix boutellei genome.</title>
        <authorList>
            <person name="Sarangi A.N."/>
            <person name="Mukherjee M."/>
            <person name="Ghosh S."/>
            <person name="Singh D."/>
            <person name="Das A."/>
            <person name="Kant S."/>
            <person name="Prusty A."/>
            <person name="Tripathy S."/>
        </authorList>
    </citation>
    <scope>NUCLEOTIDE SEQUENCE</scope>
    <source>
        <strain evidence="1">VB521301</strain>
    </source>
</reference>
<dbReference type="AlphaFoldDB" id="A0A0C1NG90"/>
<protein>
    <recommendedName>
        <fullName evidence="4">VOC domain-containing protein</fullName>
    </recommendedName>
</protein>
<evidence type="ECO:0000313" key="2">
    <source>
        <dbReference type="EMBL" id="KIE11856.1"/>
    </source>
</evidence>
<accession>A0A0C1NG90</accession>
<dbReference type="OrthoDB" id="512901at2"/>
<reference evidence="2" key="1">
    <citation type="journal article" date="2015" name="Genome Announc.">
        <title>Draft Genome Sequence of Tolypothrix boutellei Strain VB521301.</title>
        <authorList>
            <person name="Chandrababunaidu M.M."/>
            <person name="Singh D."/>
            <person name="Sen D."/>
            <person name="Bhan S."/>
            <person name="Das S."/>
            <person name="Gupta A."/>
            <person name="Adhikary S.P."/>
            <person name="Tripathy S."/>
        </authorList>
    </citation>
    <scope>NUCLEOTIDE SEQUENCE</scope>
    <source>
        <strain evidence="2">VB521301</strain>
    </source>
</reference>
<dbReference type="EMBL" id="JHEG02000040">
    <property type="protein sequence ID" value="KIE11856.1"/>
    <property type="molecule type" value="Genomic_DNA"/>
</dbReference>
<proteinExistence type="predicted"/>
<organism evidence="2">
    <name type="scientific">Tolypothrix bouteillei VB521301</name>
    <dbReference type="NCBI Taxonomy" id="1479485"/>
    <lineage>
        <taxon>Bacteria</taxon>
        <taxon>Bacillati</taxon>
        <taxon>Cyanobacteriota</taxon>
        <taxon>Cyanophyceae</taxon>
        <taxon>Nostocales</taxon>
        <taxon>Tolypothrichaceae</taxon>
        <taxon>Tolypothrix</taxon>
    </lineage>
</organism>
<evidence type="ECO:0000313" key="3">
    <source>
        <dbReference type="Proteomes" id="UP000029738"/>
    </source>
</evidence>
<evidence type="ECO:0000313" key="1">
    <source>
        <dbReference type="EMBL" id="KAF3884684.1"/>
    </source>
</evidence>